<evidence type="ECO:0000256" key="6">
    <source>
        <dbReference type="ARBA" id="ARBA00022777"/>
    </source>
</evidence>
<dbReference type="EC" id="2.7.13.3" evidence="2"/>
<feature type="transmembrane region" description="Helical" evidence="10">
    <location>
        <begin position="54"/>
        <end position="74"/>
    </location>
</feature>
<accession>A0A1X0D5W3</accession>
<proteinExistence type="predicted"/>
<dbReference type="PANTHER" id="PTHR24421">
    <property type="entry name" value="NITRATE/NITRITE SENSOR PROTEIN NARX-RELATED"/>
    <property type="match status" value="1"/>
</dbReference>
<dbReference type="EMBL" id="MVHS01000042">
    <property type="protein sequence ID" value="ORA67629.1"/>
    <property type="molecule type" value="Genomic_DNA"/>
</dbReference>
<evidence type="ECO:0000313" key="13">
    <source>
        <dbReference type="Proteomes" id="UP000192801"/>
    </source>
</evidence>
<evidence type="ECO:0000259" key="11">
    <source>
        <dbReference type="Pfam" id="PF07730"/>
    </source>
</evidence>
<dbReference type="GO" id="GO:0016020">
    <property type="term" value="C:membrane"/>
    <property type="evidence" value="ECO:0007669"/>
    <property type="project" value="InterPro"/>
</dbReference>
<evidence type="ECO:0000256" key="1">
    <source>
        <dbReference type="ARBA" id="ARBA00000085"/>
    </source>
</evidence>
<feature type="non-terminal residue" evidence="12">
    <location>
        <position position="265"/>
    </location>
</feature>
<evidence type="ECO:0000256" key="2">
    <source>
        <dbReference type="ARBA" id="ARBA00012438"/>
    </source>
</evidence>
<feature type="region of interest" description="Disordered" evidence="9">
    <location>
        <begin position="238"/>
        <end position="265"/>
    </location>
</feature>
<dbReference type="InterPro" id="IPR050482">
    <property type="entry name" value="Sensor_HK_TwoCompSys"/>
</dbReference>
<dbReference type="GO" id="GO:0005524">
    <property type="term" value="F:ATP binding"/>
    <property type="evidence" value="ECO:0007669"/>
    <property type="project" value="UniProtKB-KW"/>
</dbReference>
<name>A0A1X0D5W3_9MYCO</name>
<comment type="catalytic activity">
    <reaction evidence="1">
        <text>ATP + protein L-histidine = ADP + protein N-phospho-L-histidine.</text>
        <dbReference type="EC" id="2.7.13.3"/>
    </reaction>
</comment>
<evidence type="ECO:0000256" key="4">
    <source>
        <dbReference type="ARBA" id="ARBA00022679"/>
    </source>
</evidence>
<organism evidence="12 13">
    <name type="scientific">Mycolicibacterium insubricum</name>
    <dbReference type="NCBI Taxonomy" id="444597"/>
    <lineage>
        <taxon>Bacteria</taxon>
        <taxon>Bacillati</taxon>
        <taxon>Actinomycetota</taxon>
        <taxon>Actinomycetes</taxon>
        <taxon>Mycobacteriales</taxon>
        <taxon>Mycobacteriaceae</taxon>
        <taxon>Mycolicibacterium</taxon>
    </lineage>
</organism>
<evidence type="ECO:0000256" key="5">
    <source>
        <dbReference type="ARBA" id="ARBA00022741"/>
    </source>
</evidence>
<evidence type="ECO:0000256" key="8">
    <source>
        <dbReference type="ARBA" id="ARBA00023012"/>
    </source>
</evidence>
<evidence type="ECO:0000256" key="7">
    <source>
        <dbReference type="ARBA" id="ARBA00022840"/>
    </source>
</evidence>
<keyword evidence="4" id="KW-0808">Transferase</keyword>
<comment type="caution">
    <text evidence="12">The sequence shown here is derived from an EMBL/GenBank/DDBJ whole genome shotgun (WGS) entry which is preliminary data.</text>
</comment>
<keyword evidence="10" id="KW-0812">Transmembrane</keyword>
<dbReference type="RefSeq" id="WP_234805931.1">
    <property type="nucleotide sequence ID" value="NZ_MVHS01000042.1"/>
</dbReference>
<reference evidence="12 13" key="1">
    <citation type="submission" date="2016-12" db="EMBL/GenBank/DDBJ databases">
        <title>The new phylogeny of genus Mycobacterium.</title>
        <authorList>
            <person name="Tortoli E."/>
            <person name="Trovato A."/>
            <person name="Cirillo D.M."/>
        </authorList>
    </citation>
    <scope>NUCLEOTIDE SEQUENCE [LARGE SCALE GENOMIC DNA]</scope>
    <source>
        <strain evidence="12 13">DSM 45130</strain>
    </source>
</reference>
<sequence>MLRTATESAWARFRGRDDLIPPGFSWEFVVAVDGCMAGIMIVSTLQRSVTDLPWSLLACAFALAPLGVFLTFGFKHHAPLAWSSATSATAVFLFATSTPVPSDYVPFALVTMAGAVGALTSPPLSLLALTSSAALLIGAAATHRLDNIALYLPVLGMGWLVGYLMHIQQQLIIRQRDAQQQLAEHAAGDERRRIAREVHDVIAHSLSITLLHLTGARRGLQEDGDVEEAVEALQQAEELGRQGADIGDAGFGGRAHRRGIEQPDG</sequence>
<gene>
    <name evidence="12" type="ORF">BST26_15540</name>
</gene>
<keyword evidence="7" id="KW-0067">ATP-binding</keyword>
<keyword evidence="3" id="KW-0597">Phosphoprotein</keyword>
<dbReference type="Gene3D" id="1.20.5.1930">
    <property type="match status" value="1"/>
</dbReference>
<evidence type="ECO:0000313" key="12">
    <source>
        <dbReference type="EMBL" id="ORA67629.1"/>
    </source>
</evidence>
<protein>
    <recommendedName>
        <fullName evidence="2">histidine kinase</fullName>
        <ecNumber evidence="2">2.7.13.3</ecNumber>
    </recommendedName>
</protein>
<dbReference type="AlphaFoldDB" id="A0A1X0D5W3"/>
<evidence type="ECO:0000256" key="3">
    <source>
        <dbReference type="ARBA" id="ARBA00022553"/>
    </source>
</evidence>
<keyword evidence="8" id="KW-0902">Two-component regulatory system</keyword>
<keyword evidence="5" id="KW-0547">Nucleotide-binding</keyword>
<dbReference type="Pfam" id="PF07730">
    <property type="entry name" value="HisKA_3"/>
    <property type="match status" value="1"/>
</dbReference>
<feature type="transmembrane region" description="Helical" evidence="10">
    <location>
        <begin position="148"/>
        <end position="166"/>
    </location>
</feature>
<dbReference type="InterPro" id="IPR011712">
    <property type="entry name" value="Sig_transdc_His_kin_sub3_dim/P"/>
</dbReference>
<feature type="transmembrane region" description="Helical" evidence="10">
    <location>
        <begin position="107"/>
        <end position="128"/>
    </location>
</feature>
<evidence type="ECO:0000256" key="10">
    <source>
        <dbReference type="SAM" id="Phobius"/>
    </source>
</evidence>
<evidence type="ECO:0000256" key="9">
    <source>
        <dbReference type="SAM" id="MobiDB-lite"/>
    </source>
</evidence>
<keyword evidence="6" id="KW-0418">Kinase</keyword>
<keyword evidence="13" id="KW-1185">Reference proteome</keyword>
<keyword evidence="10" id="KW-0472">Membrane</keyword>
<feature type="transmembrane region" description="Helical" evidence="10">
    <location>
        <begin position="80"/>
        <end position="100"/>
    </location>
</feature>
<dbReference type="STRING" id="444597.BST26_15540"/>
<dbReference type="Proteomes" id="UP000192801">
    <property type="component" value="Unassembled WGS sequence"/>
</dbReference>
<dbReference type="GO" id="GO:0046983">
    <property type="term" value="F:protein dimerization activity"/>
    <property type="evidence" value="ECO:0007669"/>
    <property type="project" value="InterPro"/>
</dbReference>
<feature type="transmembrane region" description="Helical" evidence="10">
    <location>
        <begin position="24"/>
        <end position="42"/>
    </location>
</feature>
<keyword evidence="10" id="KW-1133">Transmembrane helix</keyword>
<dbReference type="PANTHER" id="PTHR24421:SF10">
    <property type="entry name" value="NITRATE_NITRITE SENSOR PROTEIN NARQ"/>
    <property type="match status" value="1"/>
</dbReference>
<dbReference type="GO" id="GO:0000155">
    <property type="term" value="F:phosphorelay sensor kinase activity"/>
    <property type="evidence" value="ECO:0007669"/>
    <property type="project" value="InterPro"/>
</dbReference>
<feature type="domain" description="Signal transduction histidine kinase subgroup 3 dimerisation and phosphoacceptor" evidence="11">
    <location>
        <begin position="190"/>
        <end position="242"/>
    </location>
</feature>